<evidence type="ECO:0000256" key="8">
    <source>
        <dbReference type="ARBA" id="ARBA00023163"/>
    </source>
</evidence>
<evidence type="ECO:0000256" key="9">
    <source>
        <dbReference type="ARBA" id="ARBA00023242"/>
    </source>
</evidence>
<dbReference type="GO" id="GO:0005634">
    <property type="term" value="C:nucleus"/>
    <property type="evidence" value="ECO:0007669"/>
    <property type="project" value="UniProtKB-SubCell"/>
</dbReference>
<reference evidence="12" key="2">
    <citation type="submission" date="2023-06" db="EMBL/GenBank/DDBJ databases">
        <authorList>
            <person name="Swenson N.G."/>
            <person name="Wegrzyn J.L."/>
            <person name="Mcevoy S.L."/>
        </authorList>
    </citation>
    <scope>NUCLEOTIDE SEQUENCE</scope>
    <source>
        <strain evidence="12">NS2018</strain>
        <tissue evidence="12">Leaf</tissue>
    </source>
</reference>
<dbReference type="Pfam" id="PF10497">
    <property type="entry name" value="zf-4CXXC_R1"/>
    <property type="match status" value="1"/>
</dbReference>
<keyword evidence="6" id="KW-0832">Ubl conjugation</keyword>
<evidence type="ECO:0000259" key="11">
    <source>
        <dbReference type="Pfam" id="PF10497"/>
    </source>
</evidence>
<keyword evidence="8" id="KW-0804">Transcription</keyword>
<dbReference type="InterPro" id="IPR040221">
    <property type="entry name" value="CDCA7/CDA7L"/>
</dbReference>
<keyword evidence="3" id="KW-0963">Cytoplasm</keyword>
<dbReference type="AlphaFoldDB" id="A0AA39TBS6"/>
<evidence type="ECO:0000256" key="5">
    <source>
        <dbReference type="ARBA" id="ARBA00022553"/>
    </source>
</evidence>
<evidence type="ECO:0000256" key="10">
    <source>
        <dbReference type="SAM" id="MobiDB-lite"/>
    </source>
</evidence>
<feature type="domain" description="Zinc-finger" evidence="11">
    <location>
        <begin position="180"/>
        <end position="276"/>
    </location>
</feature>
<evidence type="ECO:0000256" key="2">
    <source>
        <dbReference type="ARBA" id="ARBA00004496"/>
    </source>
</evidence>
<dbReference type="PANTHER" id="PTHR31169">
    <property type="entry name" value="OS05G0300700 PROTEIN"/>
    <property type="match status" value="1"/>
</dbReference>
<dbReference type="EMBL" id="JAUESC010000002">
    <property type="protein sequence ID" value="KAK0603483.1"/>
    <property type="molecule type" value="Genomic_DNA"/>
</dbReference>
<name>A0AA39TBS6_ACESA</name>
<dbReference type="InterPro" id="IPR018866">
    <property type="entry name" value="Znf-4CXXC_R1"/>
</dbReference>
<dbReference type="Proteomes" id="UP001168877">
    <property type="component" value="Unassembled WGS sequence"/>
</dbReference>
<keyword evidence="13" id="KW-1185">Reference proteome</keyword>
<feature type="region of interest" description="Disordered" evidence="10">
    <location>
        <begin position="57"/>
        <end position="96"/>
    </location>
</feature>
<organism evidence="12 13">
    <name type="scientific">Acer saccharum</name>
    <name type="common">Sugar maple</name>
    <dbReference type="NCBI Taxonomy" id="4024"/>
    <lineage>
        <taxon>Eukaryota</taxon>
        <taxon>Viridiplantae</taxon>
        <taxon>Streptophyta</taxon>
        <taxon>Embryophyta</taxon>
        <taxon>Tracheophyta</taxon>
        <taxon>Spermatophyta</taxon>
        <taxon>Magnoliopsida</taxon>
        <taxon>eudicotyledons</taxon>
        <taxon>Gunneridae</taxon>
        <taxon>Pentapetalae</taxon>
        <taxon>rosids</taxon>
        <taxon>malvids</taxon>
        <taxon>Sapindales</taxon>
        <taxon>Sapindaceae</taxon>
        <taxon>Hippocastanoideae</taxon>
        <taxon>Acereae</taxon>
        <taxon>Acer</taxon>
    </lineage>
</organism>
<evidence type="ECO:0000256" key="4">
    <source>
        <dbReference type="ARBA" id="ARBA00022499"/>
    </source>
</evidence>
<evidence type="ECO:0000256" key="1">
    <source>
        <dbReference type="ARBA" id="ARBA00004123"/>
    </source>
</evidence>
<evidence type="ECO:0000313" key="13">
    <source>
        <dbReference type="Proteomes" id="UP001168877"/>
    </source>
</evidence>
<keyword evidence="5" id="KW-0597">Phosphoprotein</keyword>
<sequence>MPNPKTLRETQQNPKTYNNNQGQKTPNVSLYEQSREERIKDNLQRLQKLGILDISDKLKSSVRPKRTPKNSPSDSQGSTSLPQSGPRRRSSRLQNLLPEEFILLQSGPRRRSSRLQNVTPVSYAERLPKKDDCVKDEDVRLEQGSKPEVYTEEHEKLLGNTERSWTLFVDGCGTDGKRIYDPVKGKTCHQCRQKTLGHRTQCSECNKVQGQFCGDCLYMRYGEHVLEANENPNWICPVCRGICNCSLCRQAKGWCPTGTLYKKISNLGFKSVAHYLIETHRLQTNLEKNPDTVNQASSVKRSLSFKVEALLEESSKKDNKDLDIEKENKLQNHSYDITNHQSAAKRSLPFSYIEAEPENNSTEDVKVLNHIVLSKPQLEDQSDSGVKDEQEKKLHYTNEQIALESSPKPKKKRAAVVPSPDSIAGRLRQRRRKVDDGLNNMELVLYVGLPASNNLSEKEKEMQSCDDEHGDRNQTSDVSPKLEGKPAVTAVSSEEAGPDSIARRLRSRNQTT</sequence>
<feature type="compositionally biased region" description="Basic and acidic residues" evidence="10">
    <location>
        <begin position="456"/>
        <end position="484"/>
    </location>
</feature>
<accession>A0AA39TBS6</accession>
<dbReference type="GO" id="GO:0005737">
    <property type="term" value="C:cytoplasm"/>
    <property type="evidence" value="ECO:0007669"/>
    <property type="project" value="UniProtKB-SubCell"/>
</dbReference>
<keyword evidence="9" id="KW-0539">Nucleus</keyword>
<proteinExistence type="predicted"/>
<dbReference type="PANTHER" id="PTHR31169:SF23">
    <property type="entry name" value="OS03G0572250 PROTEIN"/>
    <property type="match status" value="1"/>
</dbReference>
<dbReference type="GO" id="GO:0006355">
    <property type="term" value="P:regulation of DNA-templated transcription"/>
    <property type="evidence" value="ECO:0007669"/>
    <property type="project" value="InterPro"/>
</dbReference>
<feature type="compositionally biased region" description="Basic residues" evidence="10">
    <location>
        <begin position="503"/>
        <end position="512"/>
    </location>
</feature>
<evidence type="ECO:0000256" key="6">
    <source>
        <dbReference type="ARBA" id="ARBA00022843"/>
    </source>
</evidence>
<feature type="region of interest" description="Disordered" evidence="10">
    <location>
        <begin position="455"/>
        <end position="512"/>
    </location>
</feature>
<comment type="subcellular location">
    <subcellularLocation>
        <location evidence="2">Cytoplasm</location>
    </subcellularLocation>
    <subcellularLocation>
        <location evidence="1">Nucleus</location>
    </subcellularLocation>
</comment>
<feature type="region of interest" description="Disordered" evidence="10">
    <location>
        <begin position="1"/>
        <end position="35"/>
    </location>
</feature>
<reference evidence="12" key="1">
    <citation type="journal article" date="2022" name="Plant J.">
        <title>Strategies of tolerance reflected in two North American maple genomes.</title>
        <authorList>
            <person name="McEvoy S.L."/>
            <person name="Sezen U.U."/>
            <person name="Trouern-Trend A."/>
            <person name="McMahon S.M."/>
            <person name="Schaberg P.G."/>
            <person name="Yang J."/>
            <person name="Wegrzyn J.L."/>
            <person name="Swenson N.G."/>
        </authorList>
    </citation>
    <scope>NUCLEOTIDE SEQUENCE</scope>
    <source>
        <strain evidence="12">NS2018</strain>
    </source>
</reference>
<feature type="compositionally biased region" description="Polar residues" evidence="10">
    <location>
        <begin position="9"/>
        <end position="32"/>
    </location>
</feature>
<evidence type="ECO:0000313" key="12">
    <source>
        <dbReference type="EMBL" id="KAK0603483.1"/>
    </source>
</evidence>
<feature type="region of interest" description="Disordered" evidence="10">
    <location>
        <begin position="404"/>
        <end position="423"/>
    </location>
</feature>
<keyword evidence="4" id="KW-1017">Isopeptide bond</keyword>
<protein>
    <recommendedName>
        <fullName evidence="11">Zinc-finger domain-containing protein</fullName>
    </recommendedName>
</protein>
<feature type="compositionally biased region" description="Polar residues" evidence="10">
    <location>
        <begin position="69"/>
        <end position="83"/>
    </location>
</feature>
<comment type="caution">
    <text evidence="12">The sequence shown here is derived from an EMBL/GenBank/DDBJ whole genome shotgun (WGS) entry which is preliminary data.</text>
</comment>
<keyword evidence="7" id="KW-0805">Transcription regulation</keyword>
<evidence type="ECO:0000256" key="3">
    <source>
        <dbReference type="ARBA" id="ARBA00022490"/>
    </source>
</evidence>
<evidence type="ECO:0000256" key="7">
    <source>
        <dbReference type="ARBA" id="ARBA00023015"/>
    </source>
</evidence>
<gene>
    <name evidence="12" type="ORF">LWI29_005468</name>
</gene>